<dbReference type="EMBL" id="CP031165">
    <property type="protein sequence ID" value="AXV09025.1"/>
    <property type="molecule type" value="Genomic_DNA"/>
</dbReference>
<gene>
    <name evidence="1" type="ORF">DVS28_a4360</name>
</gene>
<evidence type="ECO:0000313" key="2">
    <source>
        <dbReference type="Proteomes" id="UP000264006"/>
    </source>
</evidence>
<reference evidence="1 2" key="1">
    <citation type="submission" date="2018-09" db="EMBL/GenBank/DDBJ databases">
        <title>Complete genome sequence of Euzebya sp. DY32-46 isolated from seawater of Pacific Ocean.</title>
        <authorList>
            <person name="Xu L."/>
            <person name="Wu Y.-H."/>
            <person name="Xu X.-W."/>
        </authorList>
    </citation>
    <scope>NUCLEOTIDE SEQUENCE [LARGE SCALE GENOMIC DNA]</scope>
    <source>
        <strain evidence="1 2">DY32-46</strain>
    </source>
</reference>
<accession>A0A346Y3H8</accession>
<dbReference type="OrthoDB" id="9809531at2"/>
<proteinExistence type="predicted"/>
<dbReference type="GO" id="GO:0006261">
    <property type="term" value="P:DNA-templated DNA replication"/>
    <property type="evidence" value="ECO:0007669"/>
    <property type="project" value="TreeGrafter"/>
</dbReference>
<dbReference type="RefSeq" id="WP_114593276.1">
    <property type="nucleotide sequence ID" value="NZ_CAXIBR010000046.1"/>
</dbReference>
<sequence length="374" mass="40509">MEHDTDIWDIPAQGKATDVLSRAAARGDIGHAWAFVGPPDVGQEQAARAFAAAANDALDDPILLGRFMRGAHPAYREFVPTGAFHRKEDVHGQWLEAANSTVKEGRVKVLRIVAAELMNDNAANAFLKALEEPPPGTVWILDLADPEEVPDTILSRCRVVPFAAWTLDGLLALAGQLGLEGPDAALVARVAMGSPTTLRRLADPQSLEDFRTHRQWISRVRADGPGYALQATAALKAEVQRRGKAIDVEGANALESLTELYGDQPPRPVVKELEERYKRLSRAEQTITIQQALDDVVTWCRDVVVVAKGGDSGSVRNIDAMAALREDAETFSVATLLDVCDTALHTREAIEVNVKWDLAIEAFVLGAHARALAG</sequence>
<dbReference type="PANTHER" id="PTHR11669">
    <property type="entry name" value="REPLICATION FACTOR C / DNA POLYMERASE III GAMMA-TAU SUBUNIT"/>
    <property type="match status" value="1"/>
</dbReference>
<dbReference type="Gene3D" id="3.40.50.300">
    <property type="entry name" value="P-loop containing nucleotide triphosphate hydrolases"/>
    <property type="match status" value="1"/>
</dbReference>
<dbReference type="Pfam" id="PF13177">
    <property type="entry name" value="DNA_pol3_delta2"/>
    <property type="match status" value="1"/>
</dbReference>
<dbReference type="SUPFAM" id="SSF52540">
    <property type="entry name" value="P-loop containing nucleoside triphosphate hydrolases"/>
    <property type="match status" value="1"/>
</dbReference>
<evidence type="ECO:0000313" key="1">
    <source>
        <dbReference type="EMBL" id="AXV09025.1"/>
    </source>
</evidence>
<dbReference type="Proteomes" id="UP000264006">
    <property type="component" value="Chromosome"/>
</dbReference>
<dbReference type="InterPro" id="IPR050238">
    <property type="entry name" value="DNA_Rep/Repair_Clamp_Loader"/>
</dbReference>
<name>A0A346Y3H8_9ACTN</name>
<dbReference type="AlphaFoldDB" id="A0A346Y3H8"/>
<keyword evidence="2" id="KW-1185">Reference proteome</keyword>
<dbReference type="KEGG" id="euz:DVS28_a4360"/>
<organism evidence="1 2">
    <name type="scientific">Euzebya pacifica</name>
    <dbReference type="NCBI Taxonomy" id="1608957"/>
    <lineage>
        <taxon>Bacteria</taxon>
        <taxon>Bacillati</taxon>
        <taxon>Actinomycetota</taxon>
        <taxon>Nitriliruptoria</taxon>
        <taxon>Euzebyales</taxon>
    </lineage>
</organism>
<dbReference type="PANTHER" id="PTHR11669:SF8">
    <property type="entry name" value="DNA POLYMERASE III SUBUNIT DELTA"/>
    <property type="match status" value="1"/>
</dbReference>
<dbReference type="InterPro" id="IPR027417">
    <property type="entry name" value="P-loop_NTPase"/>
</dbReference>
<protein>
    <submittedName>
        <fullName evidence="1">DNA polymerase III subunits gamma and tau</fullName>
    </submittedName>
</protein>